<keyword evidence="2" id="KW-1185">Reference proteome</keyword>
<reference evidence="1" key="2">
    <citation type="submission" date="2020-05" db="UniProtKB">
        <authorList>
            <consortium name="EnsemblMetazoa"/>
        </authorList>
    </citation>
    <scope>IDENTIFICATION</scope>
    <source>
        <strain evidence="1">IAEA</strain>
    </source>
</reference>
<reference evidence="2" key="1">
    <citation type="submission" date="2014-03" db="EMBL/GenBank/DDBJ databases">
        <authorList>
            <person name="Aksoy S."/>
            <person name="Warren W."/>
            <person name="Wilson R.K."/>
        </authorList>
    </citation>
    <scope>NUCLEOTIDE SEQUENCE [LARGE SCALE GENOMIC DNA]</scope>
    <source>
        <strain evidence="2">IAEA</strain>
    </source>
</reference>
<evidence type="ECO:0000313" key="1">
    <source>
        <dbReference type="EnsemblMetazoa" id="GPAI011309-PA"/>
    </source>
</evidence>
<dbReference type="VEuPathDB" id="VectorBase:GPAI011309"/>
<name>A0A1A9ZDE0_GLOPL</name>
<evidence type="ECO:0000313" key="2">
    <source>
        <dbReference type="Proteomes" id="UP000092445"/>
    </source>
</evidence>
<proteinExistence type="predicted"/>
<organism evidence="1 2">
    <name type="scientific">Glossina pallidipes</name>
    <name type="common">Tsetse fly</name>
    <dbReference type="NCBI Taxonomy" id="7398"/>
    <lineage>
        <taxon>Eukaryota</taxon>
        <taxon>Metazoa</taxon>
        <taxon>Ecdysozoa</taxon>
        <taxon>Arthropoda</taxon>
        <taxon>Hexapoda</taxon>
        <taxon>Insecta</taxon>
        <taxon>Pterygota</taxon>
        <taxon>Neoptera</taxon>
        <taxon>Endopterygota</taxon>
        <taxon>Diptera</taxon>
        <taxon>Brachycera</taxon>
        <taxon>Muscomorpha</taxon>
        <taxon>Hippoboscoidea</taxon>
        <taxon>Glossinidae</taxon>
        <taxon>Glossina</taxon>
    </lineage>
</organism>
<sequence>MVTIASTHYTVMGTVKHVWKENMNQQSARHYVRIAMATEAEFSIAVCGHVVRSNDMTIIHKQCQCVDMFGWHSSIVERYDDGISTPCGFKWKLNNSDRVVLSITLISSAHQKGITWGSWKD</sequence>
<dbReference type="EnsemblMetazoa" id="GPAI011309-RA">
    <property type="protein sequence ID" value="GPAI011309-PA"/>
    <property type="gene ID" value="GPAI011309"/>
</dbReference>
<accession>A0A1A9ZDE0</accession>
<protein>
    <submittedName>
        <fullName evidence="1">Uncharacterized protein</fullName>
    </submittedName>
</protein>
<dbReference type="AlphaFoldDB" id="A0A1A9ZDE0"/>
<dbReference type="Proteomes" id="UP000092445">
    <property type="component" value="Unassembled WGS sequence"/>
</dbReference>